<dbReference type="Gene3D" id="1.10.287.950">
    <property type="entry name" value="Methyl-accepting chemotaxis protein"/>
    <property type="match status" value="1"/>
</dbReference>
<reference evidence="10 11" key="1">
    <citation type="submission" date="2019-03" db="EMBL/GenBank/DDBJ databases">
        <title>Genomic Encyclopedia of Type Strains, Phase IV (KMG-IV): sequencing the most valuable type-strain genomes for metagenomic binning, comparative biology and taxonomic classification.</title>
        <authorList>
            <person name="Goeker M."/>
        </authorList>
    </citation>
    <scope>NUCLEOTIDE SEQUENCE [LARGE SCALE GENOMIC DNA]</scope>
    <source>
        <strain evidence="10 11">DSM 24984</strain>
    </source>
</reference>
<feature type="domain" description="T-SNARE coiled-coil homology" evidence="8">
    <location>
        <begin position="594"/>
        <end position="656"/>
    </location>
</feature>
<dbReference type="SMART" id="SM00283">
    <property type="entry name" value="MA"/>
    <property type="match status" value="1"/>
</dbReference>
<dbReference type="PROSITE" id="PS50192">
    <property type="entry name" value="T_SNARE"/>
    <property type="match status" value="1"/>
</dbReference>
<dbReference type="FunFam" id="1.10.287.950:FF:000001">
    <property type="entry name" value="Methyl-accepting chemotaxis sensory transducer"/>
    <property type="match status" value="1"/>
</dbReference>
<evidence type="ECO:0000313" key="11">
    <source>
        <dbReference type="Proteomes" id="UP000294614"/>
    </source>
</evidence>
<dbReference type="PROSITE" id="PS50111">
    <property type="entry name" value="CHEMOTAXIS_TRANSDUC_2"/>
    <property type="match status" value="1"/>
</dbReference>
<dbReference type="PANTHER" id="PTHR32089">
    <property type="entry name" value="METHYL-ACCEPTING CHEMOTAXIS PROTEIN MCPB"/>
    <property type="match status" value="1"/>
</dbReference>
<dbReference type="GO" id="GO:0006935">
    <property type="term" value="P:chemotaxis"/>
    <property type="evidence" value="ECO:0007669"/>
    <property type="project" value="UniProtKB-ARBA"/>
</dbReference>
<name>A0A4R1KD39_9BACT</name>
<dbReference type="AlphaFoldDB" id="A0A4R1KD39"/>
<dbReference type="SUPFAM" id="SSF58104">
    <property type="entry name" value="Methyl-accepting chemotaxis protein (MCP) signaling domain"/>
    <property type="match status" value="1"/>
</dbReference>
<keyword evidence="6" id="KW-0812">Transmembrane</keyword>
<keyword evidence="6" id="KW-1133">Transmembrane helix</keyword>
<sequence>MNLKSIRVKYSLYFGIPLIIIFFFLAYATGEKVKNEMLLESKASLEANSAILNETVSLFYAQSLEIVGANFSNFRNLLYQKSDFSLEQTDALTVDAVNQKSSEAHTVTIPAMMYGGQKVYENFAMVDDTAGKAKVEGLTATIFQVIDKGLLRISTNVVKKDGTRAVGTYIPEDSAVYQTVMSGQTYRGRALVVGKWYWTVYEPIKSGGDIIGVLYVGISEDVLLNSIRSSLSKVKIAETGYPFVFDSEGNYLVHPEKEGMNGLEDTDTEGFAYIKDMIEKKKGDTEYYEMKDGNPEKRIMKFFTLDQLGWIVAVGSFESEFLVYQQAVIRGLAFIHVAAIVVLLLMVITVTGILSKDLIFLRNKMVDEKDLTNRITLKRDDELGQLASYMNTFIENLHRIIIRVKESTTDLSSINNELASTMEEFSSTFREQTDEISGVAGELLEVRSQTEAVEASMQSISVQTEETISKTKEGGVKLDRSLGAIQDISVQVGELSSTVDKLSESSEEIGNIINVISDIADQTNLLALNAAIEAARAGEAGRGFAVVADEVRKLAEKTQTATNEIGKIISTLQSETVTVNSTMKEAALTVGVGVTTITDAKETFDTIIYAMDEIRSANTGMAETVLSQTHSINHIGAKLENVTDSIKQSFIAVSNVNDTVAQLQKDAVELMSLANEFKTE</sequence>
<keyword evidence="11" id="KW-1185">Reference proteome</keyword>
<dbReference type="PANTHER" id="PTHR32089:SF112">
    <property type="entry name" value="LYSOZYME-LIKE PROTEIN-RELATED"/>
    <property type="match status" value="1"/>
</dbReference>
<dbReference type="CDD" id="cd11386">
    <property type="entry name" value="MCP_signal"/>
    <property type="match status" value="1"/>
</dbReference>
<keyword evidence="2" id="KW-1003">Cell membrane</keyword>
<dbReference type="Pfam" id="PF17201">
    <property type="entry name" value="Cache_3-Cache_2"/>
    <property type="match status" value="1"/>
</dbReference>
<evidence type="ECO:0000259" key="9">
    <source>
        <dbReference type="PROSITE" id="PS50885"/>
    </source>
</evidence>
<dbReference type="InterPro" id="IPR000727">
    <property type="entry name" value="T_SNARE_dom"/>
</dbReference>
<dbReference type="Pfam" id="PF00015">
    <property type="entry name" value="MCPsignal"/>
    <property type="match status" value="1"/>
</dbReference>
<evidence type="ECO:0000256" key="4">
    <source>
        <dbReference type="ARBA" id="ARBA00029447"/>
    </source>
</evidence>
<keyword evidence="2" id="KW-0997">Cell inner membrane</keyword>
<dbReference type="SUPFAM" id="SSF103190">
    <property type="entry name" value="Sensory domain-like"/>
    <property type="match status" value="1"/>
</dbReference>
<dbReference type="Gene3D" id="3.30.450.20">
    <property type="entry name" value="PAS domain"/>
    <property type="match status" value="1"/>
</dbReference>
<dbReference type="RefSeq" id="WP_165871163.1">
    <property type="nucleotide sequence ID" value="NZ_SMGG01000003.1"/>
</dbReference>
<dbReference type="PROSITE" id="PS50885">
    <property type="entry name" value="HAMP"/>
    <property type="match status" value="1"/>
</dbReference>
<evidence type="ECO:0000256" key="3">
    <source>
        <dbReference type="ARBA" id="ARBA00023224"/>
    </source>
</evidence>
<evidence type="ECO:0000256" key="1">
    <source>
        <dbReference type="ARBA" id="ARBA00004429"/>
    </source>
</evidence>
<dbReference type="InterPro" id="IPR029151">
    <property type="entry name" value="Sensor-like_sf"/>
</dbReference>
<comment type="subcellular location">
    <subcellularLocation>
        <location evidence="1">Cell inner membrane</location>
        <topology evidence="1">Multi-pass membrane protein</topology>
    </subcellularLocation>
</comment>
<accession>A0A4R1KD39</accession>
<proteinExistence type="inferred from homology"/>
<keyword evidence="3 5" id="KW-0807">Transducer</keyword>
<evidence type="ECO:0000259" key="7">
    <source>
        <dbReference type="PROSITE" id="PS50111"/>
    </source>
</evidence>
<dbReference type="Proteomes" id="UP000294614">
    <property type="component" value="Unassembled WGS sequence"/>
</dbReference>
<keyword evidence="6" id="KW-0472">Membrane</keyword>
<dbReference type="EMBL" id="SMGG01000003">
    <property type="protein sequence ID" value="TCK62007.1"/>
    <property type="molecule type" value="Genomic_DNA"/>
</dbReference>
<comment type="caution">
    <text evidence="10">The sequence shown here is derived from an EMBL/GenBank/DDBJ whole genome shotgun (WGS) entry which is preliminary data.</text>
</comment>
<evidence type="ECO:0000313" key="10">
    <source>
        <dbReference type="EMBL" id="TCK62007.1"/>
    </source>
</evidence>
<dbReference type="InterPro" id="IPR003660">
    <property type="entry name" value="HAMP_dom"/>
</dbReference>
<dbReference type="GO" id="GO:0007165">
    <property type="term" value="P:signal transduction"/>
    <property type="evidence" value="ECO:0007669"/>
    <property type="project" value="UniProtKB-KW"/>
</dbReference>
<evidence type="ECO:0000256" key="5">
    <source>
        <dbReference type="PROSITE-ProRule" id="PRU00284"/>
    </source>
</evidence>
<feature type="domain" description="Methyl-accepting transducer" evidence="7">
    <location>
        <begin position="407"/>
        <end position="643"/>
    </location>
</feature>
<dbReference type="InterPro" id="IPR033462">
    <property type="entry name" value="Cache_3-Cache_2"/>
</dbReference>
<feature type="transmembrane region" description="Helical" evidence="6">
    <location>
        <begin position="333"/>
        <end position="355"/>
    </location>
</feature>
<dbReference type="CDD" id="cd06225">
    <property type="entry name" value="HAMP"/>
    <property type="match status" value="1"/>
</dbReference>
<evidence type="ECO:0000256" key="6">
    <source>
        <dbReference type="SAM" id="Phobius"/>
    </source>
</evidence>
<dbReference type="GO" id="GO:0005886">
    <property type="term" value="C:plasma membrane"/>
    <property type="evidence" value="ECO:0007669"/>
    <property type="project" value="UniProtKB-SubCell"/>
</dbReference>
<evidence type="ECO:0000256" key="2">
    <source>
        <dbReference type="ARBA" id="ARBA00022519"/>
    </source>
</evidence>
<organism evidence="10 11">
    <name type="scientific">Seleniivibrio woodruffii</name>
    <dbReference type="NCBI Taxonomy" id="1078050"/>
    <lineage>
        <taxon>Bacteria</taxon>
        <taxon>Pseudomonadati</taxon>
        <taxon>Deferribacterota</taxon>
        <taxon>Deferribacteres</taxon>
        <taxon>Deferribacterales</taxon>
        <taxon>Geovibrionaceae</taxon>
        <taxon>Seleniivibrio</taxon>
    </lineage>
</organism>
<dbReference type="InterPro" id="IPR004089">
    <property type="entry name" value="MCPsignal_dom"/>
</dbReference>
<comment type="similarity">
    <text evidence="4">Belongs to the methyl-accepting chemotaxis (MCP) protein family.</text>
</comment>
<protein>
    <submittedName>
        <fullName evidence="10">Methyl-accepting chemotaxis sensory transducer with Cache sensor</fullName>
    </submittedName>
</protein>
<feature type="transmembrane region" description="Helical" evidence="6">
    <location>
        <begin position="12"/>
        <end position="30"/>
    </location>
</feature>
<dbReference type="CDD" id="cd12912">
    <property type="entry name" value="PDC2_MCP_like"/>
    <property type="match status" value="1"/>
</dbReference>
<feature type="domain" description="HAMP" evidence="9">
    <location>
        <begin position="370"/>
        <end position="402"/>
    </location>
</feature>
<dbReference type="Pfam" id="PF00672">
    <property type="entry name" value="HAMP"/>
    <property type="match status" value="1"/>
</dbReference>
<evidence type="ECO:0000259" key="8">
    <source>
        <dbReference type="PROSITE" id="PS50192"/>
    </source>
</evidence>
<gene>
    <name evidence="10" type="ORF">C8D98_0515</name>
</gene>